<name>A0A1H4BJD6_9BACE</name>
<dbReference type="PROSITE" id="PS51257">
    <property type="entry name" value="PROKAR_LIPOPROTEIN"/>
    <property type="match status" value="1"/>
</dbReference>
<evidence type="ECO:0000313" key="11">
    <source>
        <dbReference type="Proteomes" id="UP000183040"/>
    </source>
</evidence>
<reference evidence="8" key="4">
    <citation type="submission" date="2021-09" db="EMBL/GenBank/DDBJ databases">
        <authorList>
            <person name="Gilroy R."/>
        </authorList>
    </citation>
    <scope>NUCLEOTIDE SEQUENCE</scope>
    <source>
        <strain evidence="8">CHK154-13316</strain>
    </source>
</reference>
<dbReference type="Proteomes" id="UP000747074">
    <property type="component" value="Unassembled WGS sequence"/>
</dbReference>
<evidence type="ECO:0000256" key="4">
    <source>
        <dbReference type="ARBA" id="ARBA00023136"/>
    </source>
</evidence>
<evidence type="ECO:0000256" key="3">
    <source>
        <dbReference type="ARBA" id="ARBA00022729"/>
    </source>
</evidence>
<dbReference type="SUPFAM" id="SSF48452">
    <property type="entry name" value="TPR-like"/>
    <property type="match status" value="1"/>
</dbReference>
<evidence type="ECO:0000259" key="7">
    <source>
        <dbReference type="Pfam" id="PF14322"/>
    </source>
</evidence>
<comment type="subcellular location">
    <subcellularLocation>
        <location evidence="1">Cell outer membrane</location>
    </subcellularLocation>
</comment>
<feature type="domain" description="SusD-like N-terminal" evidence="7">
    <location>
        <begin position="23"/>
        <end position="221"/>
    </location>
</feature>
<evidence type="ECO:0000313" key="10">
    <source>
        <dbReference type="EMBL" id="SEA48259.1"/>
    </source>
</evidence>
<evidence type="ECO:0000313" key="8">
    <source>
        <dbReference type="EMBL" id="HJG13931.1"/>
    </source>
</evidence>
<gene>
    <name evidence="9" type="ORF">GAZ26_17665</name>
    <name evidence="8" type="ORF">K8V07_18640</name>
    <name evidence="10" type="ORF">SAMN04487924_10734</name>
</gene>
<keyword evidence="5" id="KW-0998">Cell outer membrane</keyword>
<dbReference type="InterPro" id="IPR033985">
    <property type="entry name" value="SusD-like_N"/>
</dbReference>
<reference evidence="10 11" key="1">
    <citation type="submission" date="2016-10" db="EMBL/GenBank/DDBJ databases">
        <authorList>
            <person name="de Groot N.N."/>
        </authorList>
    </citation>
    <scope>NUCLEOTIDE SEQUENCE [LARGE SCALE GENOMIC DNA]</scope>
    <source>
        <strain evidence="10 11">NLAE-zl-G339</strain>
    </source>
</reference>
<evidence type="ECO:0000256" key="5">
    <source>
        <dbReference type="ARBA" id="ARBA00023237"/>
    </source>
</evidence>
<reference evidence="9 12" key="2">
    <citation type="journal article" date="2019" name="Nat. Med.">
        <title>A library of human gut bacterial isolates paired with longitudinal multiomics data enables mechanistic microbiome research.</title>
        <authorList>
            <person name="Poyet M."/>
            <person name="Groussin M."/>
            <person name="Gibbons S.M."/>
            <person name="Avila-Pacheco J."/>
            <person name="Jiang X."/>
            <person name="Kearney S.M."/>
            <person name="Perrotta A.R."/>
            <person name="Berdy B."/>
            <person name="Zhao S."/>
            <person name="Lieberman T.D."/>
            <person name="Swanson P.K."/>
            <person name="Smith M."/>
            <person name="Roesemann S."/>
            <person name="Alexander J.E."/>
            <person name="Rich S.A."/>
            <person name="Livny J."/>
            <person name="Vlamakis H."/>
            <person name="Clish C."/>
            <person name="Bullock K."/>
            <person name="Deik A."/>
            <person name="Scott J."/>
            <person name="Pierce K.A."/>
            <person name="Xavier R.J."/>
            <person name="Alm E.J."/>
        </authorList>
    </citation>
    <scope>NUCLEOTIDE SEQUENCE [LARGE SCALE GENOMIC DNA]</scope>
    <source>
        <strain evidence="9 12">BIOML-A7</strain>
    </source>
</reference>
<evidence type="ECO:0000313" key="12">
    <source>
        <dbReference type="Proteomes" id="UP000471447"/>
    </source>
</evidence>
<dbReference type="InterPro" id="IPR011990">
    <property type="entry name" value="TPR-like_helical_dom_sf"/>
</dbReference>
<sequence length="670" mass="74837">MKKHIKLLTIGTLLLGGLTGCNDFLDREPLDKVIPEKYFASESDLAAYTINAYPFETVTDAYGINFFGKDNDTDNQASGDSPAFWIPGQKKVPSGEGEWDWSKIRTCNYFFDNTLPKFEAGTITGNQDNVKHYIGEMYVIRAYNYYKLLVSLGDLPIITTALPDIEETLVESSKRQPRNKVARFILDDLQKATELLLDKSPGGKNRISKNVAHLLRARVALFEATWEKYHKGTAFVPGGKGWPGNPADVSGFNSDAEVAYFLDEAMKSSKVVGDYIVGKLADNTDTPEGMNASLVSINPYYTMFCDENMEGYDEILMWKQFKEGLVTSNLQMELARNGGGSGWTRGMVNSFLMRNGLPIYAAGSGYNPDWEKEGVNSTLQNRDSRIVIFTKKPGDANTENKGDVNYYGDDGTPSYCSIRFIYGDKGSLATTGFIIKKGKHYSSHMANDHSAGTSGGIVFRAAEAMLIYMEASYEKNGRIDGTADGYWKALRRRAKVDEDYNKTIAATQMSEEAKGDFGAYSHGQLIDATLYNIRRERRNELCAEALRWEDLKRWRACDQLISKPYRVEGMLYWGSNYETQLADLCKVDPAEGNMSSPDLSKYILPYEKITKNNLIAGQKGFLFTPAHYLNPIGMAVFRQTASDKNDFTSSVVYQNPGWKIEGDTGAQPVE</sequence>
<dbReference type="EMBL" id="WDCG01000021">
    <property type="protein sequence ID" value="KAB6421116.1"/>
    <property type="molecule type" value="Genomic_DNA"/>
</dbReference>
<feature type="domain" description="RagB/SusD" evidence="6">
    <location>
        <begin position="337"/>
        <end position="658"/>
    </location>
</feature>
<proteinExistence type="inferred from homology"/>
<dbReference type="Gene3D" id="1.25.40.390">
    <property type="match status" value="1"/>
</dbReference>
<dbReference type="EMBL" id="FNRP01000007">
    <property type="protein sequence ID" value="SEA48259.1"/>
    <property type="molecule type" value="Genomic_DNA"/>
</dbReference>
<evidence type="ECO:0000256" key="1">
    <source>
        <dbReference type="ARBA" id="ARBA00004442"/>
    </source>
</evidence>
<evidence type="ECO:0000259" key="6">
    <source>
        <dbReference type="Pfam" id="PF07980"/>
    </source>
</evidence>
<keyword evidence="3" id="KW-0732">Signal</keyword>
<dbReference type="RefSeq" id="WP_061447772.1">
    <property type="nucleotide sequence ID" value="NZ_CAKOCS010000006.1"/>
</dbReference>
<accession>A0A1H4BJD6</accession>
<dbReference type="EMBL" id="DYVL01000205">
    <property type="protein sequence ID" value="HJG13931.1"/>
    <property type="molecule type" value="Genomic_DNA"/>
</dbReference>
<organism evidence="10 11">
    <name type="scientific">Bacteroides xylanisolvens</name>
    <dbReference type="NCBI Taxonomy" id="371601"/>
    <lineage>
        <taxon>Bacteria</taxon>
        <taxon>Pseudomonadati</taxon>
        <taxon>Bacteroidota</taxon>
        <taxon>Bacteroidia</taxon>
        <taxon>Bacteroidales</taxon>
        <taxon>Bacteroidaceae</taxon>
        <taxon>Bacteroides</taxon>
    </lineage>
</organism>
<keyword evidence="4" id="KW-0472">Membrane</keyword>
<dbReference type="GO" id="GO:0009279">
    <property type="term" value="C:cell outer membrane"/>
    <property type="evidence" value="ECO:0007669"/>
    <property type="project" value="UniProtKB-SubCell"/>
</dbReference>
<evidence type="ECO:0000256" key="2">
    <source>
        <dbReference type="ARBA" id="ARBA00006275"/>
    </source>
</evidence>
<protein>
    <submittedName>
        <fullName evidence="8">RagB/SusD family nutrient uptake outer membrane protein</fullName>
    </submittedName>
    <submittedName>
        <fullName evidence="10">Starch-binding associating with outer membrane</fullName>
    </submittedName>
</protein>
<evidence type="ECO:0000313" key="9">
    <source>
        <dbReference type="EMBL" id="KAB6421116.1"/>
    </source>
</evidence>
<dbReference type="Proteomes" id="UP000183040">
    <property type="component" value="Unassembled WGS sequence"/>
</dbReference>
<dbReference type="InterPro" id="IPR012944">
    <property type="entry name" value="SusD_RagB_dom"/>
</dbReference>
<dbReference type="AlphaFoldDB" id="A0A1H4BJD6"/>
<comment type="similarity">
    <text evidence="2">Belongs to the SusD family.</text>
</comment>
<reference evidence="8" key="3">
    <citation type="journal article" date="2021" name="PeerJ">
        <title>Extensive microbial diversity within the chicken gut microbiome revealed by metagenomics and culture.</title>
        <authorList>
            <person name="Gilroy R."/>
            <person name="Ravi A."/>
            <person name="Getino M."/>
            <person name="Pursley I."/>
            <person name="Horton D.L."/>
            <person name="Alikhan N.F."/>
            <person name="Baker D."/>
            <person name="Gharbi K."/>
            <person name="Hall N."/>
            <person name="Watson M."/>
            <person name="Adriaenssens E.M."/>
            <person name="Foster-Nyarko E."/>
            <person name="Jarju S."/>
            <person name="Secka A."/>
            <person name="Antonio M."/>
            <person name="Oren A."/>
            <person name="Chaudhuri R.R."/>
            <person name="La Ragione R."/>
            <person name="Hildebrand F."/>
            <person name="Pallen M.J."/>
        </authorList>
    </citation>
    <scope>NUCLEOTIDE SEQUENCE</scope>
    <source>
        <strain evidence="8">CHK154-13316</strain>
    </source>
</reference>
<dbReference type="Proteomes" id="UP000471447">
    <property type="component" value="Unassembled WGS sequence"/>
</dbReference>
<dbReference type="Pfam" id="PF07980">
    <property type="entry name" value="SusD_RagB"/>
    <property type="match status" value="1"/>
</dbReference>
<dbReference type="Pfam" id="PF14322">
    <property type="entry name" value="SusD-like_3"/>
    <property type="match status" value="1"/>
</dbReference>